<organism evidence="2 3">
    <name type="scientific">Cephalotrichum gorgonifer</name>
    <dbReference type="NCBI Taxonomy" id="2041049"/>
    <lineage>
        <taxon>Eukaryota</taxon>
        <taxon>Fungi</taxon>
        <taxon>Dikarya</taxon>
        <taxon>Ascomycota</taxon>
        <taxon>Pezizomycotina</taxon>
        <taxon>Sordariomycetes</taxon>
        <taxon>Hypocreomycetidae</taxon>
        <taxon>Microascales</taxon>
        <taxon>Microascaceae</taxon>
        <taxon>Cephalotrichum</taxon>
    </lineage>
</organism>
<reference evidence="2" key="1">
    <citation type="submission" date="2018-03" db="EMBL/GenBank/DDBJ databases">
        <authorList>
            <person name="Guldener U."/>
        </authorList>
    </citation>
    <scope>NUCLEOTIDE SEQUENCE</scope>
</reference>
<evidence type="ECO:0000256" key="1">
    <source>
        <dbReference type="SAM" id="MobiDB-lite"/>
    </source>
</evidence>
<name>A0AAE8N7Q8_9PEZI</name>
<comment type="caution">
    <text evidence="2">The sequence shown here is derived from an EMBL/GenBank/DDBJ whole genome shotgun (WGS) entry which is preliminary data.</text>
</comment>
<protein>
    <submittedName>
        <fullName evidence="2">Uncharacterized protein</fullName>
    </submittedName>
</protein>
<evidence type="ECO:0000313" key="2">
    <source>
        <dbReference type="EMBL" id="SPO06325.1"/>
    </source>
</evidence>
<proteinExistence type="predicted"/>
<sequence>MARARNLPTSPRLKAEVRGAHRANTASEDQSARMMPYTKMRASLVFSLLERYLHGRAETDIQLAHRLLVRNGIDPNALSQTQLQQFSKQNPGDQTASMVKLCLNPKGSVNFECRGSDVVEEANDNQPASVAAPGQRERDDRDLWQADLLLELVGVDCRSLTRSQAEAFLTLALTGKKTVLSTYIRIVQHKRRQQVGKEEMAGGDILHEEDVHQSDSMDESRDIRQARVLLSENGIDPNNLSQDQLQQFSRQIPFVQAMSIDNLNRPEDFEGHDIVPSQLWARPYPIPRIERATFTDTSGPRIS</sequence>
<keyword evidence="3" id="KW-1185">Reference proteome</keyword>
<dbReference type="EMBL" id="ONZQ02000015">
    <property type="protein sequence ID" value="SPO06325.1"/>
    <property type="molecule type" value="Genomic_DNA"/>
</dbReference>
<dbReference type="AlphaFoldDB" id="A0AAE8N7Q8"/>
<dbReference type="Proteomes" id="UP001187682">
    <property type="component" value="Unassembled WGS sequence"/>
</dbReference>
<evidence type="ECO:0000313" key="3">
    <source>
        <dbReference type="Proteomes" id="UP001187682"/>
    </source>
</evidence>
<accession>A0AAE8N7Q8</accession>
<feature type="region of interest" description="Disordered" evidence="1">
    <location>
        <begin position="1"/>
        <end position="30"/>
    </location>
</feature>
<gene>
    <name evidence="2" type="ORF">DNG_09014</name>
</gene>